<dbReference type="EMBL" id="NAEP01000041">
    <property type="protein sequence ID" value="PDQ35054.1"/>
    <property type="molecule type" value="Genomic_DNA"/>
</dbReference>
<dbReference type="GO" id="GO:0008872">
    <property type="term" value="F:glucarate dehydratase activity"/>
    <property type="evidence" value="ECO:0007669"/>
    <property type="project" value="UniProtKB-EC"/>
</dbReference>
<reference evidence="6" key="1">
    <citation type="submission" date="2017-03" db="EMBL/GenBank/DDBJ databases">
        <authorList>
            <person name="Lund M.B."/>
        </authorList>
    </citation>
    <scope>NUCLEOTIDE SEQUENCE [LARGE SCALE GENOMIC DNA]</scope>
</reference>
<accession>A0A2A6FQA0</accession>
<evidence type="ECO:0000256" key="1">
    <source>
        <dbReference type="ARBA" id="ARBA00001426"/>
    </source>
</evidence>
<comment type="caution">
    <text evidence="5">The sequence shown here is derived from an EMBL/GenBank/DDBJ whole genome shotgun (WGS) entry which is preliminary data.</text>
</comment>
<dbReference type="EC" id="4.2.1.40" evidence="3"/>
<evidence type="ECO:0000259" key="4">
    <source>
        <dbReference type="SMART" id="SM00922"/>
    </source>
</evidence>
<evidence type="ECO:0000313" key="6">
    <source>
        <dbReference type="Proteomes" id="UP000219994"/>
    </source>
</evidence>
<sequence length="382" mass="40942">MKLVSIEIIEVVVPANPGTVNSVGLNIPLHKLVSGADAAWTKQFDEFSKFMLIGTTDEGIIGFGESLRDTSLEVTKAMARQLIGVDLTKLAWQALPLVKNREYDGFELLVLDLLGKRTGVSVSSLIGGALRSEVNVGAWTSHRFAEDAGKVAQAAQERGATSLKLKCDVHDDVGGIAQSVLDACGPSFGLIFDPNERFVELRHAVKIAKDLEKVGNVICLEDPLPRWDLGSYAELRARTTVPIAVHVALGYIAHGQRISDVLTAITMRATDVFNLSSGIGDFIRMAHIADAAQRPYWHGSEVDLGIMEAGYVHVTAASHGGTLPSDIFGRHIRSSDLLVEGLELNGATVKVPTGPGLGVELDLDAVDKHAISHSTVSEEVKD</sequence>
<evidence type="ECO:0000313" key="5">
    <source>
        <dbReference type="EMBL" id="PDQ35054.1"/>
    </source>
</evidence>
<organism evidence="5 6">
    <name type="scientific">Candidatus Lumbricidiphila eiseniae</name>
    <dbReference type="NCBI Taxonomy" id="1969409"/>
    <lineage>
        <taxon>Bacteria</taxon>
        <taxon>Bacillati</taxon>
        <taxon>Actinomycetota</taxon>
        <taxon>Actinomycetes</taxon>
        <taxon>Micrococcales</taxon>
        <taxon>Microbacteriaceae</taxon>
        <taxon>Candidatus Lumbricidiphila</taxon>
    </lineage>
</organism>
<dbReference type="PANTHER" id="PTHR48080">
    <property type="entry name" value="D-GALACTONATE DEHYDRATASE-RELATED"/>
    <property type="match status" value="1"/>
</dbReference>
<dbReference type="Proteomes" id="UP000219994">
    <property type="component" value="Unassembled WGS sequence"/>
</dbReference>
<dbReference type="InterPro" id="IPR034593">
    <property type="entry name" value="DgoD-like"/>
</dbReference>
<dbReference type="Pfam" id="PF13378">
    <property type="entry name" value="MR_MLE_C"/>
    <property type="match status" value="1"/>
</dbReference>
<dbReference type="AlphaFoldDB" id="A0A2A6FQA0"/>
<dbReference type="Gene3D" id="3.20.20.120">
    <property type="entry name" value="Enolase-like C-terminal domain"/>
    <property type="match status" value="1"/>
</dbReference>
<feature type="domain" description="Mandelate racemase/muconate lactonizing enzyme C-terminal" evidence="4">
    <location>
        <begin position="145"/>
        <end position="242"/>
    </location>
</feature>
<dbReference type="InterPro" id="IPR029017">
    <property type="entry name" value="Enolase-like_N"/>
</dbReference>
<evidence type="ECO:0000256" key="3">
    <source>
        <dbReference type="ARBA" id="ARBA00011973"/>
    </source>
</evidence>
<dbReference type="SUPFAM" id="SSF51604">
    <property type="entry name" value="Enolase C-terminal domain-like"/>
    <property type="match status" value="1"/>
</dbReference>
<comment type="pathway">
    <text evidence="2">Carbohydrate acid metabolism; D-glucarate degradation; 2,5-dioxopentanoate from D-glucarate: step 1/2.</text>
</comment>
<comment type="catalytic activity">
    <reaction evidence="1">
        <text>D-glucarate = 5-dehydro-4-deoxy-D-glucarate + H2O</text>
        <dbReference type="Rhea" id="RHEA:14573"/>
        <dbReference type="ChEBI" id="CHEBI:15377"/>
        <dbReference type="ChEBI" id="CHEBI:30612"/>
        <dbReference type="ChEBI" id="CHEBI:42819"/>
        <dbReference type="EC" id="4.2.1.40"/>
    </reaction>
</comment>
<protein>
    <recommendedName>
        <fullName evidence="3">glucarate dehydratase</fullName>
        <ecNumber evidence="3">4.2.1.40</ecNumber>
    </recommendedName>
</protein>
<evidence type="ECO:0000256" key="2">
    <source>
        <dbReference type="ARBA" id="ARBA00005183"/>
    </source>
</evidence>
<proteinExistence type="predicted"/>
<gene>
    <name evidence="5" type="ORF">B5766_07975</name>
</gene>
<dbReference type="InterPro" id="IPR029065">
    <property type="entry name" value="Enolase_C-like"/>
</dbReference>
<dbReference type="InterPro" id="IPR013342">
    <property type="entry name" value="Mandelate_racemase_C"/>
</dbReference>
<dbReference type="SUPFAM" id="SSF54826">
    <property type="entry name" value="Enolase N-terminal domain-like"/>
    <property type="match status" value="1"/>
</dbReference>
<name>A0A2A6FQA0_9MICO</name>
<dbReference type="SMART" id="SM00922">
    <property type="entry name" value="MR_MLE"/>
    <property type="match status" value="1"/>
</dbReference>
<dbReference type="PANTHER" id="PTHR48080:SF4">
    <property type="entry name" value="GLUCARATE DEHYDRATASE"/>
    <property type="match status" value="1"/>
</dbReference>
<dbReference type="InterPro" id="IPR036849">
    <property type="entry name" value="Enolase-like_C_sf"/>
</dbReference>
<dbReference type="Gene3D" id="3.30.390.10">
    <property type="entry name" value="Enolase-like, N-terminal domain"/>
    <property type="match status" value="1"/>
</dbReference>